<reference evidence="3" key="1">
    <citation type="submission" date="2020-07" db="EMBL/GenBank/DDBJ databases">
        <title>Huge and variable diversity of episymbiotic CPR bacteria and DPANN archaea in groundwater ecosystems.</title>
        <authorList>
            <person name="He C.Y."/>
            <person name="Keren R."/>
            <person name="Whittaker M."/>
            <person name="Farag I.F."/>
            <person name="Doudna J."/>
            <person name="Cate J.H.D."/>
            <person name="Banfield J.F."/>
        </authorList>
    </citation>
    <scope>NUCLEOTIDE SEQUENCE</scope>
    <source>
        <strain evidence="3">NC_groundwater_928_Pr1_S-0.2um_72_17</strain>
    </source>
</reference>
<gene>
    <name evidence="3" type="ORF">HY076_02070</name>
</gene>
<feature type="signal peptide" evidence="1">
    <location>
        <begin position="1"/>
        <end position="27"/>
    </location>
</feature>
<keyword evidence="1" id="KW-0732">Signal</keyword>
<evidence type="ECO:0000313" key="4">
    <source>
        <dbReference type="Proteomes" id="UP000807850"/>
    </source>
</evidence>
<organism evidence="3 4">
    <name type="scientific">Eiseniibacteriota bacterium</name>
    <dbReference type="NCBI Taxonomy" id="2212470"/>
    <lineage>
        <taxon>Bacteria</taxon>
        <taxon>Candidatus Eiseniibacteriota</taxon>
    </lineage>
</organism>
<dbReference type="Gene3D" id="2.60.40.4070">
    <property type="match status" value="1"/>
</dbReference>
<feature type="chain" id="PRO_5038876669" description="FlgD/Vpr Ig-like domain-containing protein" evidence="1">
    <location>
        <begin position="28"/>
        <end position="577"/>
    </location>
</feature>
<sequence>MRSLDRALVRAALCALALAACAAPAHAAWPVDGRALCTASGDQNYPVMAPDGTGGAIAVWEDRRGTASDVYAMRVGPNGVLGSGWPADGRALCTAAQDQVAPVIASDGVGGAYIAWEDYRAGGSNPDIYVQRVNAGGAIAAGWPASGVDVCTLTSVQGHPSIVRDGAGGAIVVWEDFRSGLGDIYAQRVNTAGIAQWTVSGIPICAAAGDQRFPVAVTDGAGGAIIVWEDDRNGAGNGDVFAQRVSISGVVQWATNGVPVTTAAGDQIELHAASDGAGGVLVEWEDHRSDNSDVYAQRIGADGAAKWTADGLAICTDLAEQYGGSIAADGAGGAFVAWIDLRAGLSDIYAQHATPAGAIAAGWPANGLAICTADGNQFDPAVASDAAGGAFIAWNDQRTGAAATDVYALRVSGAGTLPAGWSANGAVYCGAAGDQYLNSIMADGTGGAIIAWSDQRGTSADIYAQRIAGAGGVPTVDVPGLPALPPVALAAAPNPMRVATRLAFSLDAESRVDARITDVSGRTVRVLLDGVALAPGPHTLDWDGRDAAGARLPAGVYLAVVRAGAAPARVEKLALIP</sequence>
<evidence type="ECO:0000259" key="2">
    <source>
        <dbReference type="Pfam" id="PF13860"/>
    </source>
</evidence>
<dbReference type="Proteomes" id="UP000807850">
    <property type="component" value="Unassembled WGS sequence"/>
</dbReference>
<name>A0A9D6L9E0_UNCEI</name>
<dbReference type="EMBL" id="JACQAY010000060">
    <property type="protein sequence ID" value="MBI3539043.1"/>
    <property type="molecule type" value="Genomic_DNA"/>
</dbReference>
<dbReference type="InterPro" id="IPR025965">
    <property type="entry name" value="FlgD/Vpr_Ig-like"/>
</dbReference>
<evidence type="ECO:0000313" key="3">
    <source>
        <dbReference type="EMBL" id="MBI3539043.1"/>
    </source>
</evidence>
<feature type="domain" description="FlgD/Vpr Ig-like" evidence="2">
    <location>
        <begin position="506"/>
        <end position="563"/>
    </location>
</feature>
<dbReference type="AlphaFoldDB" id="A0A9D6L9E0"/>
<comment type="caution">
    <text evidence="3">The sequence shown here is derived from an EMBL/GenBank/DDBJ whole genome shotgun (WGS) entry which is preliminary data.</text>
</comment>
<protein>
    <recommendedName>
        <fullName evidence="2">FlgD/Vpr Ig-like domain-containing protein</fullName>
    </recommendedName>
</protein>
<evidence type="ECO:0000256" key="1">
    <source>
        <dbReference type="SAM" id="SignalP"/>
    </source>
</evidence>
<dbReference type="Pfam" id="PF13860">
    <property type="entry name" value="FlgD_ig"/>
    <property type="match status" value="1"/>
</dbReference>
<dbReference type="PROSITE" id="PS51257">
    <property type="entry name" value="PROKAR_LIPOPROTEIN"/>
    <property type="match status" value="1"/>
</dbReference>
<proteinExistence type="predicted"/>
<accession>A0A9D6L9E0</accession>